<name>X8AGG6_MYCXE</name>
<accession>X8AGG6</accession>
<comment type="caution">
    <text evidence="2">The sequence shown here is derived from an EMBL/GenBank/DDBJ whole genome shotgun (WGS) entry which is preliminary data.</text>
</comment>
<evidence type="ECO:0000313" key="2">
    <source>
        <dbReference type="EMBL" id="EUA29945.1"/>
    </source>
</evidence>
<dbReference type="PATRIC" id="fig|1299334.3.peg.5888"/>
<proteinExistence type="predicted"/>
<feature type="region of interest" description="Disordered" evidence="1">
    <location>
        <begin position="69"/>
        <end position="96"/>
    </location>
</feature>
<dbReference type="EMBL" id="JAOB01000060">
    <property type="protein sequence ID" value="EUA29945.1"/>
    <property type="molecule type" value="Genomic_DNA"/>
</dbReference>
<feature type="region of interest" description="Disordered" evidence="1">
    <location>
        <begin position="36"/>
        <end position="55"/>
    </location>
</feature>
<sequence length="96" mass="10253">MPGQGAGDEDTCAGRTDQVQFVGSIGCPVDELLKGRRAQRQVDEPRDRGIWSGKPGAVMMQPFYASTDSRCGPANSGDRHHIIGASPARWRSGARG</sequence>
<dbReference type="AlphaFoldDB" id="X8AGG6"/>
<protein>
    <submittedName>
        <fullName evidence="2">Uncharacterized protein</fullName>
    </submittedName>
</protein>
<evidence type="ECO:0000256" key="1">
    <source>
        <dbReference type="SAM" id="MobiDB-lite"/>
    </source>
</evidence>
<gene>
    <name evidence="2" type="ORF">I553_4199</name>
</gene>
<feature type="compositionally biased region" description="Basic and acidic residues" evidence="1">
    <location>
        <begin position="40"/>
        <end position="49"/>
    </location>
</feature>
<reference evidence="2" key="1">
    <citation type="submission" date="2014-01" db="EMBL/GenBank/DDBJ databases">
        <authorList>
            <person name="Brown-Elliot B."/>
            <person name="Wallace R."/>
            <person name="Lenaerts A."/>
            <person name="Ordway D."/>
            <person name="DeGroote M.A."/>
            <person name="Parker T."/>
            <person name="Sizemore C."/>
            <person name="Tallon L.J."/>
            <person name="Sadzewicz L.K."/>
            <person name="Sengamalay N."/>
            <person name="Fraser C.M."/>
            <person name="Hine E."/>
            <person name="Shefchek K.A."/>
            <person name="Das S.P."/>
            <person name="Tettelin H."/>
        </authorList>
    </citation>
    <scope>NUCLEOTIDE SEQUENCE [LARGE SCALE GENOMIC DNA]</scope>
    <source>
        <strain evidence="2">4042</strain>
    </source>
</reference>
<organism evidence="2">
    <name type="scientific">Mycobacterium xenopi 4042</name>
    <dbReference type="NCBI Taxonomy" id="1299334"/>
    <lineage>
        <taxon>Bacteria</taxon>
        <taxon>Bacillati</taxon>
        <taxon>Actinomycetota</taxon>
        <taxon>Actinomycetes</taxon>
        <taxon>Mycobacteriales</taxon>
        <taxon>Mycobacteriaceae</taxon>
        <taxon>Mycobacterium</taxon>
    </lineage>
</organism>